<dbReference type="Proteomes" id="UP000035760">
    <property type="component" value="Unassembled WGS sequence"/>
</dbReference>
<evidence type="ECO:0000313" key="1">
    <source>
        <dbReference type="EMBL" id="CDI02179.1"/>
    </source>
</evidence>
<dbReference type="EMBL" id="CBTJ020000032">
    <property type="protein sequence ID" value="CDI02179.1"/>
    <property type="molecule type" value="Genomic_DNA"/>
</dbReference>
<proteinExistence type="predicted"/>
<dbReference type="RefSeq" id="WP_139031659.1">
    <property type="nucleotide sequence ID" value="NZ_CBTJ020000032.1"/>
</dbReference>
<dbReference type="AlphaFoldDB" id="W6M6D8"/>
<name>W6M6D8_9GAMM</name>
<gene>
    <name evidence="1" type="ORF">BN873_260035</name>
</gene>
<organism evidence="1 2">
    <name type="scientific">Candidatus Competibacter denitrificans Run_A_D11</name>
    <dbReference type="NCBI Taxonomy" id="1400863"/>
    <lineage>
        <taxon>Bacteria</taxon>
        <taxon>Pseudomonadati</taxon>
        <taxon>Pseudomonadota</taxon>
        <taxon>Gammaproteobacteria</taxon>
        <taxon>Candidatus Competibacteraceae</taxon>
        <taxon>Candidatus Competibacter</taxon>
    </lineage>
</organism>
<evidence type="ECO:0000313" key="2">
    <source>
        <dbReference type="Proteomes" id="UP000035760"/>
    </source>
</evidence>
<comment type="caution">
    <text evidence="1">The sequence shown here is derived from an EMBL/GenBank/DDBJ whole genome shotgun (WGS) entry which is preliminary data.</text>
</comment>
<protein>
    <submittedName>
        <fullName evidence="1">Uncharacterized protein</fullName>
    </submittedName>
</protein>
<accession>W6M6D8</accession>
<keyword evidence="2" id="KW-1185">Reference proteome</keyword>
<reference evidence="1" key="1">
    <citation type="submission" date="2013-07" db="EMBL/GenBank/DDBJ databases">
        <authorList>
            <person name="McIlroy S."/>
        </authorList>
    </citation>
    <scope>NUCLEOTIDE SEQUENCE [LARGE SCALE GENOMIC DNA]</scope>
    <source>
        <strain evidence="1">Run_A_D11</strain>
    </source>
</reference>
<dbReference type="STRING" id="1400863.BN873_260035"/>
<reference evidence="1" key="2">
    <citation type="submission" date="2014-03" db="EMBL/GenBank/DDBJ databases">
        <title>Candidatus Competibacter-lineage genomes retrieved from metagenomes reveal functional metabolic diversity.</title>
        <authorList>
            <person name="McIlroy S.J."/>
            <person name="Albertsen M."/>
            <person name="Andresen E.K."/>
            <person name="Saunders A.M."/>
            <person name="Kristiansen R."/>
            <person name="Stokholm-Bjerregaard M."/>
            <person name="Nielsen K.L."/>
            <person name="Nielsen P.H."/>
        </authorList>
    </citation>
    <scope>NUCLEOTIDE SEQUENCE</scope>
    <source>
        <strain evidence="1">Run_A_D11</strain>
    </source>
</reference>
<sequence>MEFIKAGDSSSLSHCVSLTIFCGSPTRSFLYKYHNMNGINRNSRHIAIAWNIKHAEIDYYLRELICERIKKVNLVA</sequence>